<feature type="DNA-binding region" description="H-T-H motif" evidence="2">
    <location>
        <begin position="32"/>
        <end position="51"/>
    </location>
</feature>
<evidence type="ECO:0000256" key="2">
    <source>
        <dbReference type="PROSITE-ProRule" id="PRU00335"/>
    </source>
</evidence>
<dbReference type="eggNOG" id="COG1309">
    <property type="taxonomic scope" value="Bacteria"/>
</dbReference>
<dbReference type="Pfam" id="PF00440">
    <property type="entry name" value="TetR_N"/>
    <property type="match status" value="1"/>
</dbReference>
<dbReference type="InterPro" id="IPR001647">
    <property type="entry name" value="HTH_TetR"/>
</dbReference>
<dbReference type="OrthoDB" id="9814200at2"/>
<dbReference type="Proteomes" id="UP000003011">
    <property type="component" value="Unassembled WGS sequence"/>
</dbReference>
<name>G5GGL9_9FIRM</name>
<dbReference type="EMBL" id="ACZL01000012">
    <property type="protein sequence ID" value="EHI56179.1"/>
    <property type="molecule type" value="Genomic_DNA"/>
</dbReference>
<sequence length="224" mass="26146">MARNKYPEKTVEKILEVSYRLFVTKGYENVVIQDIVNELGGLTKGALYHHFKSKEAILKALFEKMCSEHNIVERAAKYPELNVAEKIKAVYMDSCYDEKIREFDIDTLPLVLNPHFFANFYKFSMKMCAKQFMILIEEGIKDGSLSVDPLYIKESAELFTLLTKIWLLPNLLDESLEEQQKKIDVVKMVLDAIGLPLFDEKTMYMVRHYMELFYKADEKRGNTV</sequence>
<dbReference type="PANTHER" id="PTHR43479">
    <property type="entry name" value="ACREF/ENVCD OPERON REPRESSOR-RELATED"/>
    <property type="match status" value="1"/>
</dbReference>
<dbReference type="PATRIC" id="fig|679200.3.peg.747"/>
<dbReference type="AlphaFoldDB" id="G5GGL9"/>
<comment type="caution">
    <text evidence="4">The sequence shown here is derived from an EMBL/GenBank/DDBJ whole genome shotgun (WGS) entry which is preliminary data.</text>
</comment>
<dbReference type="InterPro" id="IPR009057">
    <property type="entry name" value="Homeodomain-like_sf"/>
</dbReference>
<evidence type="ECO:0000259" key="3">
    <source>
        <dbReference type="PROSITE" id="PS50977"/>
    </source>
</evidence>
<organism evidence="4 5">
    <name type="scientific">Johnsonella ignava ATCC 51276</name>
    <dbReference type="NCBI Taxonomy" id="679200"/>
    <lineage>
        <taxon>Bacteria</taxon>
        <taxon>Bacillati</taxon>
        <taxon>Bacillota</taxon>
        <taxon>Clostridia</taxon>
        <taxon>Lachnospirales</taxon>
        <taxon>Lachnospiraceae</taxon>
        <taxon>Johnsonella</taxon>
    </lineage>
</organism>
<gene>
    <name evidence="4" type="ORF">HMPREF9333_00709</name>
</gene>
<dbReference type="SUPFAM" id="SSF46689">
    <property type="entry name" value="Homeodomain-like"/>
    <property type="match status" value="1"/>
</dbReference>
<keyword evidence="1 2" id="KW-0238">DNA-binding</keyword>
<keyword evidence="5" id="KW-1185">Reference proteome</keyword>
<evidence type="ECO:0000313" key="4">
    <source>
        <dbReference type="EMBL" id="EHI56179.1"/>
    </source>
</evidence>
<evidence type="ECO:0000313" key="5">
    <source>
        <dbReference type="Proteomes" id="UP000003011"/>
    </source>
</evidence>
<dbReference type="InterPro" id="IPR050624">
    <property type="entry name" value="HTH-type_Tx_Regulator"/>
</dbReference>
<accession>G5GGL9</accession>
<proteinExistence type="predicted"/>
<dbReference type="PROSITE" id="PS50977">
    <property type="entry name" value="HTH_TETR_2"/>
    <property type="match status" value="1"/>
</dbReference>
<dbReference type="STRING" id="679200.HMPREF9333_00709"/>
<reference evidence="4 5" key="1">
    <citation type="submission" date="2011-08" db="EMBL/GenBank/DDBJ databases">
        <title>The Genome Sequence of Johnsonella ignava ATCC 51276.</title>
        <authorList>
            <consortium name="The Broad Institute Genome Sequencing Platform"/>
            <person name="Earl A."/>
            <person name="Ward D."/>
            <person name="Feldgarden M."/>
            <person name="Gevers D."/>
            <person name="Izard J."/>
            <person name="Blanton J.M."/>
            <person name="Baranova O.V."/>
            <person name="Dewhirst F.E."/>
            <person name="Young S.K."/>
            <person name="Zeng Q."/>
            <person name="Gargeya S."/>
            <person name="Fitzgerald M."/>
            <person name="Haas B."/>
            <person name="Abouelleil A."/>
            <person name="Alvarado L."/>
            <person name="Arachchi H.M."/>
            <person name="Berlin A."/>
            <person name="Brown A."/>
            <person name="Chapman S.B."/>
            <person name="Chen Z."/>
            <person name="Dunbar C."/>
            <person name="Freedman E."/>
            <person name="Gearin G."/>
            <person name="Gellesch M."/>
            <person name="Goldberg J."/>
            <person name="Griggs A."/>
            <person name="Gujja S."/>
            <person name="Heiman D."/>
            <person name="Howarth C."/>
            <person name="Larson L."/>
            <person name="Lui A."/>
            <person name="MacDonald P.J.P."/>
            <person name="Montmayeur A."/>
            <person name="Murphy C."/>
            <person name="Neiman D."/>
            <person name="Pearson M."/>
            <person name="Priest M."/>
            <person name="Roberts A."/>
            <person name="Saif S."/>
            <person name="Shea T."/>
            <person name="Shenoy N."/>
            <person name="Sisk P."/>
            <person name="Stolte C."/>
            <person name="Sykes S."/>
            <person name="Wortman J."/>
            <person name="Nusbaum C."/>
            <person name="Birren B."/>
        </authorList>
    </citation>
    <scope>NUCLEOTIDE SEQUENCE [LARGE SCALE GENOMIC DNA]</scope>
    <source>
        <strain evidence="4 5">ATCC 51276</strain>
    </source>
</reference>
<evidence type="ECO:0000256" key="1">
    <source>
        <dbReference type="ARBA" id="ARBA00023125"/>
    </source>
</evidence>
<dbReference type="GO" id="GO:0003677">
    <property type="term" value="F:DNA binding"/>
    <property type="evidence" value="ECO:0007669"/>
    <property type="project" value="UniProtKB-UniRule"/>
</dbReference>
<dbReference type="PANTHER" id="PTHR43479:SF11">
    <property type="entry name" value="ACREF_ENVCD OPERON REPRESSOR-RELATED"/>
    <property type="match status" value="1"/>
</dbReference>
<feature type="domain" description="HTH tetR-type" evidence="3">
    <location>
        <begin position="8"/>
        <end position="69"/>
    </location>
</feature>
<dbReference type="HOGENOM" id="CLU_069356_29_1_9"/>
<protein>
    <recommendedName>
        <fullName evidence="3">HTH tetR-type domain-containing protein</fullName>
    </recommendedName>
</protein>
<dbReference type="Gene3D" id="1.10.357.10">
    <property type="entry name" value="Tetracycline Repressor, domain 2"/>
    <property type="match status" value="1"/>
</dbReference>